<dbReference type="EMBL" id="FWXY01000007">
    <property type="protein sequence ID" value="SMC69305.1"/>
    <property type="molecule type" value="Genomic_DNA"/>
</dbReference>
<organism evidence="2 3">
    <name type="scientific">Desulfocicer vacuolatum DSM 3385</name>
    <dbReference type="NCBI Taxonomy" id="1121400"/>
    <lineage>
        <taxon>Bacteria</taxon>
        <taxon>Pseudomonadati</taxon>
        <taxon>Thermodesulfobacteriota</taxon>
        <taxon>Desulfobacteria</taxon>
        <taxon>Desulfobacterales</taxon>
        <taxon>Desulfobacteraceae</taxon>
        <taxon>Desulfocicer</taxon>
    </lineage>
</organism>
<dbReference type="PANTHER" id="PTHR36179">
    <property type="entry name" value="LUD_DOM DOMAIN-CONTAINING PROTEIN"/>
    <property type="match status" value="1"/>
</dbReference>
<gene>
    <name evidence="2" type="ORF">SAMN02746065_107122</name>
</gene>
<evidence type="ECO:0000313" key="2">
    <source>
        <dbReference type="EMBL" id="SMC69305.1"/>
    </source>
</evidence>
<accession>A0A1W2B8J2</accession>
<protein>
    <submittedName>
        <fullName evidence="2">Uncharacterized ACR, YkgG family COG1556</fullName>
    </submittedName>
</protein>
<evidence type="ECO:0000313" key="3">
    <source>
        <dbReference type="Proteomes" id="UP000192418"/>
    </source>
</evidence>
<dbReference type="AlphaFoldDB" id="A0A1W2B8J2"/>
<dbReference type="Pfam" id="PF02589">
    <property type="entry name" value="LUD_dom"/>
    <property type="match status" value="1"/>
</dbReference>
<dbReference type="InterPro" id="IPR024185">
    <property type="entry name" value="FTHF_cligase-like_sf"/>
</dbReference>
<proteinExistence type="predicted"/>
<dbReference type="Proteomes" id="UP000192418">
    <property type="component" value="Unassembled WGS sequence"/>
</dbReference>
<feature type="domain" description="LUD" evidence="1">
    <location>
        <begin position="13"/>
        <end position="211"/>
    </location>
</feature>
<name>A0A1W2B8J2_9BACT</name>
<dbReference type="RefSeq" id="WP_084068341.1">
    <property type="nucleotide sequence ID" value="NZ_FWXY01000007.1"/>
</dbReference>
<dbReference type="Gene3D" id="3.40.50.10420">
    <property type="entry name" value="NagB/RpiA/CoA transferase-like"/>
    <property type="match status" value="1"/>
</dbReference>
<dbReference type="InterPro" id="IPR003741">
    <property type="entry name" value="LUD_dom"/>
</dbReference>
<dbReference type="InterPro" id="IPR009501">
    <property type="entry name" value="UCP020269"/>
</dbReference>
<dbReference type="PANTHER" id="PTHR36179:SF2">
    <property type="entry name" value="LUD DOMAIN-CONTAINING PROTEIN"/>
    <property type="match status" value="1"/>
</dbReference>
<reference evidence="2 3" key="1">
    <citation type="submission" date="2017-04" db="EMBL/GenBank/DDBJ databases">
        <authorList>
            <person name="Afonso C.L."/>
            <person name="Miller P.J."/>
            <person name="Scott M.A."/>
            <person name="Spackman E."/>
            <person name="Goraichik I."/>
            <person name="Dimitrov K.M."/>
            <person name="Suarez D.L."/>
            <person name="Swayne D.E."/>
        </authorList>
    </citation>
    <scope>NUCLEOTIDE SEQUENCE [LARGE SCALE GENOMIC DNA]</scope>
    <source>
        <strain evidence="2 3">DSM 3385</strain>
    </source>
</reference>
<sequence length="217" mass="24540">MKNPINVYWSKRLEQVKKNLESNNFEVYIADTSEDAKNIALDKIIPELSPKSVSWGGSMTYVSTGLFHALKDSQDMEVLNTFDKSLPIDAQMELRRRSLLVDLFITGTNAVTESGQLVNLDMIGNRIGAITFGPKNVIIFMGRNKISCDLDDAMYRIKNYAAPVNTMNLDKKTPCRETGFCQDCKSPDRICNTWTITEKCFPPKRVKVILINEDLGF</sequence>
<dbReference type="PIRSF" id="PIRSF020269">
    <property type="entry name" value="DUF1121"/>
    <property type="match status" value="1"/>
</dbReference>
<dbReference type="STRING" id="1121400.SAMN02746065_107122"/>
<dbReference type="OrthoDB" id="9809147at2"/>
<keyword evidence="3" id="KW-1185">Reference proteome</keyword>
<evidence type="ECO:0000259" key="1">
    <source>
        <dbReference type="Pfam" id="PF02589"/>
    </source>
</evidence>